<accession>A0A0A8ZHN0</accession>
<proteinExistence type="predicted"/>
<name>A0A0A8ZHN0_ARUDO</name>
<evidence type="ECO:0000313" key="2">
    <source>
        <dbReference type="EMBL" id="JAD38321.1"/>
    </source>
</evidence>
<feature type="region of interest" description="Disordered" evidence="1">
    <location>
        <begin position="1"/>
        <end position="59"/>
    </location>
</feature>
<evidence type="ECO:0000256" key="1">
    <source>
        <dbReference type="SAM" id="MobiDB-lite"/>
    </source>
</evidence>
<organism evidence="2">
    <name type="scientific">Arundo donax</name>
    <name type="common">Giant reed</name>
    <name type="synonym">Donax arundinaceus</name>
    <dbReference type="NCBI Taxonomy" id="35708"/>
    <lineage>
        <taxon>Eukaryota</taxon>
        <taxon>Viridiplantae</taxon>
        <taxon>Streptophyta</taxon>
        <taxon>Embryophyta</taxon>
        <taxon>Tracheophyta</taxon>
        <taxon>Spermatophyta</taxon>
        <taxon>Magnoliopsida</taxon>
        <taxon>Liliopsida</taxon>
        <taxon>Poales</taxon>
        <taxon>Poaceae</taxon>
        <taxon>PACMAD clade</taxon>
        <taxon>Arundinoideae</taxon>
        <taxon>Arundineae</taxon>
        <taxon>Arundo</taxon>
    </lineage>
</organism>
<sequence length="59" mass="6382">MPAPLSWTADESTTAQSARKATVEDEHRRYWRGTRPRGGSVSRRAGVGGGCSPGRRCAH</sequence>
<dbReference type="AlphaFoldDB" id="A0A0A8ZHN0"/>
<reference evidence="2" key="1">
    <citation type="submission" date="2014-09" db="EMBL/GenBank/DDBJ databases">
        <authorList>
            <person name="Magalhaes I.L.F."/>
            <person name="Oliveira U."/>
            <person name="Santos F.R."/>
            <person name="Vidigal T.H.D.A."/>
            <person name="Brescovit A.D."/>
            <person name="Santos A.J."/>
        </authorList>
    </citation>
    <scope>NUCLEOTIDE SEQUENCE</scope>
    <source>
        <tissue evidence="2">Shoot tissue taken approximately 20 cm above the soil surface</tissue>
    </source>
</reference>
<protein>
    <submittedName>
        <fullName evidence="2">Uncharacterized protein</fullName>
    </submittedName>
</protein>
<feature type="compositionally biased region" description="Polar residues" evidence="1">
    <location>
        <begin position="9"/>
        <end position="19"/>
    </location>
</feature>
<dbReference type="EMBL" id="GBRH01259574">
    <property type="protein sequence ID" value="JAD38321.1"/>
    <property type="molecule type" value="Transcribed_RNA"/>
</dbReference>
<reference evidence="2" key="2">
    <citation type="journal article" date="2015" name="Data Brief">
        <title>Shoot transcriptome of the giant reed, Arundo donax.</title>
        <authorList>
            <person name="Barrero R.A."/>
            <person name="Guerrero F.D."/>
            <person name="Moolhuijzen P."/>
            <person name="Goolsby J.A."/>
            <person name="Tidwell J."/>
            <person name="Bellgard S.E."/>
            <person name="Bellgard M.I."/>
        </authorList>
    </citation>
    <scope>NUCLEOTIDE SEQUENCE</scope>
    <source>
        <tissue evidence="2">Shoot tissue taken approximately 20 cm above the soil surface</tissue>
    </source>
</reference>